<accession>A0A2N9JJN6</accession>
<dbReference type="RefSeq" id="WP_105186431.1">
    <property type="nucleotide sequence ID" value="NZ_BAAAGO010000031.1"/>
</dbReference>
<dbReference type="OrthoDB" id="4848659at2"/>
<dbReference type="Pfam" id="PF06527">
    <property type="entry name" value="TniQ"/>
    <property type="match status" value="1"/>
</dbReference>
<proteinExistence type="predicted"/>
<keyword evidence="3" id="KW-1185">Reference proteome</keyword>
<dbReference type="KEGG" id="mgg:MPLG2_2731"/>
<reference evidence="2 3" key="1">
    <citation type="submission" date="2018-02" db="EMBL/GenBank/DDBJ databases">
        <authorList>
            <person name="Cohen D.B."/>
            <person name="Kent A.D."/>
        </authorList>
    </citation>
    <scope>NUCLEOTIDE SEQUENCE [LARGE SCALE GENOMIC DNA]</scope>
    <source>
        <strain evidence="2">1</strain>
    </source>
</reference>
<dbReference type="InterPro" id="IPR009492">
    <property type="entry name" value="TniQ"/>
</dbReference>
<organism evidence="2 3">
    <name type="scientific">Micropruina glycogenica</name>
    <dbReference type="NCBI Taxonomy" id="75385"/>
    <lineage>
        <taxon>Bacteria</taxon>
        <taxon>Bacillati</taxon>
        <taxon>Actinomycetota</taxon>
        <taxon>Actinomycetes</taxon>
        <taxon>Propionibacteriales</taxon>
        <taxon>Nocardioidaceae</taxon>
        <taxon>Micropruina</taxon>
    </lineage>
</organism>
<evidence type="ECO:0000259" key="1">
    <source>
        <dbReference type="Pfam" id="PF06527"/>
    </source>
</evidence>
<evidence type="ECO:0000313" key="3">
    <source>
        <dbReference type="Proteomes" id="UP000238164"/>
    </source>
</evidence>
<name>A0A2N9JJN6_9ACTN</name>
<dbReference type="Proteomes" id="UP000238164">
    <property type="component" value="Chromosome 1"/>
</dbReference>
<sequence>MIDHLPARVEPVPDETLDSWLERLATANTLPVRLLLPPELSTTQLAQLLRRKPADLHQMTRAGYHRSVVGRPHQRTLTWRTDQHQWICPRCCTAPTDPRLLPWQLALHPLCRACGCFLVQSTHDVSAVVEAHPAMIDLVTMLMGLTQTAWTNKNHAQRLRRLRRLTNLIARTLDEQWPPRQLPLPAIDPQSARLWGQHTAPDPLIAATLLAICAPLGPTRLDRLTEQGWSRLGDNLDVPIGWLPKRPSTLHAPRRPTYPTPPDRARLKNLRFELHRLQRSYGLEARHVPSTLYVGAEYPLPHRMEWNVREFAAVALVMQLADLDAVRASQYLDLPYHPSPAFADIELGRRIRPQHATLLRMAARKLLRDGLVDYQYRRRTLTAHHRLEPGVLRRLRLPEPAEPLPDPETLALDWLWITLTRSTLTSSRWPLHSTSTALHYGEYALDGEQRLILLEHGHSLLRLTQDDIAHDQQPAPATPDLKQAQ</sequence>
<feature type="domain" description="TniQ" evidence="1">
    <location>
        <begin position="6"/>
        <end position="116"/>
    </location>
</feature>
<gene>
    <name evidence="2" type="ORF">MPLG2_2731</name>
</gene>
<protein>
    <recommendedName>
        <fullName evidence="1">TniQ domain-containing protein</fullName>
    </recommendedName>
</protein>
<dbReference type="EMBL" id="LT985188">
    <property type="protein sequence ID" value="SPD87761.1"/>
    <property type="molecule type" value="Genomic_DNA"/>
</dbReference>
<dbReference type="AlphaFoldDB" id="A0A2N9JJN6"/>
<evidence type="ECO:0000313" key="2">
    <source>
        <dbReference type="EMBL" id="SPD87761.1"/>
    </source>
</evidence>